<comment type="similarity">
    <text evidence="4">Belongs to the tropomodulin family.</text>
</comment>
<dbReference type="GO" id="GO:0030239">
    <property type="term" value="P:myofibril assembly"/>
    <property type="evidence" value="ECO:0007669"/>
    <property type="project" value="TreeGrafter"/>
</dbReference>
<dbReference type="Gene3D" id="3.80.10.10">
    <property type="entry name" value="Ribonuclease Inhibitor"/>
    <property type="match status" value="1"/>
</dbReference>
<feature type="compositionally biased region" description="Basic and acidic residues" evidence="18">
    <location>
        <begin position="179"/>
        <end position="190"/>
    </location>
</feature>
<feature type="non-terminal residue" evidence="20">
    <location>
        <position position="1"/>
    </location>
</feature>
<dbReference type="InterPro" id="IPR000594">
    <property type="entry name" value="ThiF_NAD_FAD-bd"/>
</dbReference>
<dbReference type="InterPro" id="IPR032675">
    <property type="entry name" value="LRR_dom_sf"/>
</dbReference>
<dbReference type="AlphaFoldDB" id="A0A8X7XNI7"/>
<feature type="active site" description="Glycyl thioester intermediate" evidence="17">
    <location>
        <position position="589"/>
    </location>
</feature>
<dbReference type="InterPro" id="IPR033127">
    <property type="entry name" value="UBQ-activ_enz_E1_Cys_AS"/>
</dbReference>
<evidence type="ECO:0000256" key="14">
    <source>
        <dbReference type="ARBA" id="ARBA00024626"/>
    </source>
</evidence>
<organism evidence="20 21">
    <name type="scientific">Polypterus senegalus</name>
    <name type="common">Senegal bichir</name>
    <dbReference type="NCBI Taxonomy" id="55291"/>
    <lineage>
        <taxon>Eukaryota</taxon>
        <taxon>Metazoa</taxon>
        <taxon>Chordata</taxon>
        <taxon>Craniata</taxon>
        <taxon>Vertebrata</taxon>
        <taxon>Euteleostomi</taxon>
        <taxon>Actinopterygii</taxon>
        <taxon>Polypteriformes</taxon>
        <taxon>Polypteridae</taxon>
        <taxon>Polypterus</taxon>
    </lineage>
</organism>
<evidence type="ECO:0000256" key="17">
    <source>
        <dbReference type="PROSITE-ProRule" id="PRU10132"/>
    </source>
</evidence>
<evidence type="ECO:0000256" key="13">
    <source>
        <dbReference type="ARBA" id="ARBA00023624"/>
    </source>
</evidence>
<evidence type="ECO:0000256" key="1">
    <source>
        <dbReference type="ARBA" id="ARBA00004245"/>
    </source>
</evidence>
<dbReference type="Gene3D" id="1.10.10.520">
    <property type="entry name" value="Ubiquitin activating enzymes (Uba3). Chain: B, domain 2"/>
    <property type="match status" value="1"/>
</dbReference>
<feature type="compositionally biased region" description="Basic and acidic residues" evidence="18">
    <location>
        <begin position="38"/>
        <end position="53"/>
    </location>
</feature>
<evidence type="ECO:0000256" key="4">
    <source>
        <dbReference type="ARBA" id="ARBA00009345"/>
    </source>
</evidence>
<evidence type="ECO:0000256" key="6">
    <source>
        <dbReference type="ARBA" id="ARBA00022490"/>
    </source>
</evidence>
<evidence type="ECO:0000256" key="11">
    <source>
        <dbReference type="ARBA" id="ARBA00023054"/>
    </source>
</evidence>
<keyword evidence="8" id="KW-0547">Nucleotide-binding</keyword>
<evidence type="ECO:0000256" key="2">
    <source>
        <dbReference type="ARBA" id="ARBA00005032"/>
    </source>
</evidence>
<dbReference type="InterPro" id="IPR035985">
    <property type="entry name" value="Ubiquitin-activating_enz"/>
</dbReference>
<reference evidence="20 21" key="1">
    <citation type="journal article" date="2021" name="Cell">
        <title>Tracing the genetic footprints of vertebrate landing in non-teleost ray-finned fishes.</title>
        <authorList>
            <person name="Bi X."/>
            <person name="Wang K."/>
            <person name="Yang L."/>
            <person name="Pan H."/>
            <person name="Jiang H."/>
            <person name="Wei Q."/>
            <person name="Fang M."/>
            <person name="Yu H."/>
            <person name="Zhu C."/>
            <person name="Cai Y."/>
            <person name="He Y."/>
            <person name="Gan X."/>
            <person name="Zeng H."/>
            <person name="Yu D."/>
            <person name="Zhu Y."/>
            <person name="Jiang H."/>
            <person name="Qiu Q."/>
            <person name="Yang H."/>
            <person name="Zhang Y.E."/>
            <person name="Wang W."/>
            <person name="Zhu M."/>
            <person name="He S."/>
            <person name="Zhang G."/>
        </authorList>
    </citation>
    <scope>NUCLEOTIDE SEQUENCE [LARGE SCALE GENOMIC DNA]</scope>
    <source>
        <strain evidence="20">Bchr_013</strain>
    </source>
</reference>
<evidence type="ECO:0000313" key="21">
    <source>
        <dbReference type="Proteomes" id="UP000886611"/>
    </source>
</evidence>
<dbReference type="PANTHER" id="PTHR10901">
    <property type="entry name" value="TROPOMODULIN"/>
    <property type="match status" value="1"/>
</dbReference>
<dbReference type="InterPro" id="IPR003124">
    <property type="entry name" value="WH2_dom"/>
</dbReference>
<evidence type="ECO:0000256" key="12">
    <source>
        <dbReference type="ARBA" id="ARBA00023212"/>
    </source>
</evidence>
<protein>
    <recommendedName>
        <fullName evidence="16">Leiomodin-3</fullName>
        <ecNumber evidence="13">6.2.1.64</ecNumber>
    </recommendedName>
    <alternativeName>
        <fullName evidence="5">NEDD8-activating enzyme E1 catalytic subunit</fullName>
    </alternativeName>
</protein>
<dbReference type="InterPro" id="IPR004934">
    <property type="entry name" value="TMOD"/>
</dbReference>
<dbReference type="GO" id="GO:0005865">
    <property type="term" value="C:striated muscle thin filament"/>
    <property type="evidence" value="ECO:0007669"/>
    <property type="project" value="TreeGrafter"/>
</dbReference>
<dbReference type="InterPro" id="IPR023318">
    <property type="entry name" value="Ub_act_enz_dom_a_sf"/>
</dbReference>
<dbReference type="Pfam" id="PF00899">
    <property type="entry name" value="ThiF"/>
    <property type="match status" value="1"/>
</dbReference>
<keyword evidence="21" id="KW-1185">Reference proteome</keyword>
<comment type="pathway">
    <text evidence="2">Protein modification; protein neddylation.</text>
</comment>
<dbReference type="FunFam" id="1.10.10.520:FF:000001">
    <property type="entry name" value="NEDD8-activating enzyme E1 catalytic subunit"/>
    <property type="match status" value="1"/>
</dbReference>
<dbReference type="PROSITE" id="PS00865">
    <property type="entry name" value="UBIQUITIN_ACTIVAT_2"/>
    <property type="match status" value="1"/>
</dbReference>
<evidence type="ECO:0000256" key="9">
    <source>
        <dbReference type="ARBA" id="ARBA00022786"/>
    </source>
</evidence>
<dbReference type="PANTHER" id="PTHR10901:SF3">
    <property type="entry name" value="LEIOMODIN-3"/>
    <property type="match status" value="1"/>
</dbReference>
<feature type="compositionally biased region" description="Acidic residues" evidence="18">
    <location>
        <begin position="86"/>
        <end position="98"/>
    </location>
</feature>
<dbReference type="GO" id="GO:0051694">
    <property type="term" value="P:pointed-end actin filament capping"/>
    <property type="evidence" value="ECO:0007669"/>
    <property type="project" value="InterPro"/>
</dbReference>
<dbReference type="EC" id="6.2.1.64" evidence="13"/>
<dbReference type="GO" id="GO:0005523">
    <property type="term" value="F:tropomyosin binding"/>
    <property type="evidence" value="ECO:0007669"/>
    <property type="project" value="InterPro"/>
</dbReference>
<keyword evidence="12" id="KW-0206">Cytoskeleton</keyword>
<evidence type="ECO:0000256" key="15">
    <source>
        <dbReference type="ARBA" id="ARBA00037833"/>
    </source>
</evidence>
<comment type="similarity">
    <text evidence="3">Belongs to the ubiquitin-activating E1 family. UBA3 subfamily.</text>
</comment>
<feature type="non-terminal residue" evidence="20">
    <location>
        <position position="754"/>
    </location>
</feature>
<feature type="region of interest" description="Disordered" evidence="18">
    <location>
        <begin position="81"/>
        <end position="198"/>
    </location>
</feature>
<evidence type="ECO:0000256" key="5">
    <source>
        <dbReference type="ARBA" id="ARBA00015203"/>
    </source>
</evidence>
<gene>
    <name evidence="20" type="primary">Lmod3</name>
    <name evidence="20" type="ORF">GTO96_0005112</name>
</gene>
<dbReference type="GO" id="GO:0007015">
    <property type="term" value="P:actin filament organization"/>
    <property type="evidence" value="ECO:0007669"/>
    <property type="project" value="TreeGrafter"/>
</dbReference>
<sequence>MSDRDHVSDEDIDEDEILATLSPEELQQLQSDMDDLAPDERVPVGMRQRDQSDKPPTGPFDHRSLVDYLYWQKESTRMLDERQIQEDLENGYDNEEENSGAGMLAEENEPEKQVGHLPVTFQQENDIQESRGELERGKVKTTKPAECAAAESRDLEQTSKGRSHESLQPASTTQESSAEEERKPPAESQEKTALPKVSKLKLPEKLALGGNLIKLTSRPSGNETNLETTLDKIRKNSAEIREVNLNNIENIPKDMLMDYVNALKKNKHVATFSIANTGVDDTVAYSLANMLRENKSIRTLNIESNVISGKGVVAIIRCLQFNETLTELRFHNQRYMLGHQAEMEISRLLKANHTLLKMGYHFELPGPRMVVTNLLSRNLDRQRQKRFEEQKRQQVVKEEQDMLAFLENSASLPPAFWEMLDGCLPPMAALQESPPKEPSRPLKVKVKKEVAQMPPRSNSPTNPLKDFKLKKVSKHRETNRAVDGNEKQNLKEVIKTLKPIPRRRQPPKVQLTPRDELLSEIRHSNIAYLKPVSLLNYEDGALDPSSIIPLIDGGTEGFKGNARVILPGMTACIDCTLDLYPPQINFPMCTIASMPRLPEHCIEYVRVLQWPKEQPFGDGVTLDGDDPEHIQWVFHKALERGAQFKITGVTYRLTQASCATEVFKLASSAYNPLNNYLVFNDVDGLYTYTFEAERKANENPSNNHNNEWEEQNTLLTVSLLIWHITELSLKLVQSSTQELRRAALLQTGRPGQQL</sequence>
<keyword evidence="7" id="KW-0436">Ligase</keyword>
<proteinExistence type="inferred from homology"/>
<feature type="compositionally biased region" description="Basic and acidic residues" evidence="18">
    <location>
        <begin position="151"/>
        <end position="165"/>
    </location>
</feature>
<keyword evidence="11" id="KW-0175">Coiled coil</keyword>
<dbReference type="PROSITE" id="PS51082">
    <property type="entry name" value="WH2"/>
    <property type="match status" value="1"/>
</dbReference>
<evidence type="ECO:0000259" key="19">
    <source>
        <dbReference type="PROSITE" id="PS51082"/>
    </source>
</evidence>
<comment type="catalytic activity">
    <reaction evidence="14">
        <text>ATP + [NEDD8 protein] + [E1 NEDD8-activating enzyme]-L-cysteine = AMP + diphosphate + [E1 NEDD8-activating enzyme]-S-[NEDD8 protein]-yl-L-cysteine.</text>
        <dbReference type="EC" id="6.2.1.64"/>
    </reaction>
</comment>
<dbReference type="SUPFAM" id="SSF52047">
    <property type="entry name" value="RNI-like"/>
    <property type="match status" value="1"/>
</dbReference>
<accession>A0A8X7XNI7</accession>
<evidence type="ECO:0000256" key="8">
    <source>
        <dbReference type="ARBA" id="ARBA00022741"/>
    </source>
</evidence>
<evidence type="ECO:0000256" key="10">
    <source>
        <dbReference type="ARBA" id="ARBA00022840"/>
    </source>
</evidence>
<evidence type="ECO:0000256" key="3">
    <source>
        <dbReference type="ARBA" id="ARBA00006310"/>
    </source>
</evidence>
<dbReference type="GO" id="GO:0006936">
    <property type="term" value="P:muscle contraction"/>
    <property type="evidence" value="ECO:0007669"/>
    <property type="project" value="TreeGrafter"/>
</dbReference>
<evidence type="ECO:0000256" key="16">
    <source>
        <dbReference type="ARBA" id="ARBA00070923"/>
    </source>
</evidence>
<dbReference type="Proteomes" id="UP000886611">
    <property type="component" value="Unassembled WGS sequence"/>
</dbReference>
<comment type="caution">
    <text evidence="20">The sequence shown here is derived from an EMBL/GenBank/DDBJ whole genome shotgun (WGS) entry which is preliminary data.</text>
</comment>
<feature type="region of interest" description="Disordered" evidence="18">
    <location>
        <begin position="1"/>
        <end position="63"/>
    </location>
</feature>
<keyword evidence="9" id="KW-0833">Ubl conjugation pathway</keyword>
<dbReference type="GO" id="GO:0019781">
    <property type="term" value="F:NEDD8 activating enzyme activity"/>
    <property type="evidence" value="ECO:0007669"/>
    <property type="project" value="UniProtKB-EC"/>
</dbReference>
<keyword evidence="10" id="KW-0067">ATP-binding</keyword>
<dbReference type="SUPFAM" id="SSF69572">
    <property type="entry name" value="Activating enzymes of the ubiquitin-like proteins"/>
    <property type="match status" value="1"/>
</dbReference>
<name>A0A8X7XNI7_POLSE</name>
<dbReference type="GO" id="GO:0003779">
    <property type="term" value="F:actin binding"/>
    <property type="evidence" value="ECO:0007669"/>
    <property type="project" value="InterPro"/>
</dbReference>
<evidence type="ECO:0000256" key="7">
    <source>
        <dbReference type="ARBA" id="ARBA00022598"/>
    </source>
</evidence>
<comment type="subcellular location">
    <subcellularLocation>
        <location evidence="1">Cytoplasm</location>
        <location evidence="1">Cytoskeleton</location>
    </subcellularLocation>
    <subcellularLocation>
        <location evidence="15">Cytoplasm</location>
        <location evidence="15">Myofibril</location>
        <location evidence="15">Sarcomere</location>
        <location evidence="15">M line</location>
    </subcellularLocation>
</comment>
<feature type="domain" description="WH2" evidence="19">
    <location>
        <begin position="513"/>
        <end position="532"/>
    </location>
</feature>
<dbReference type="EMBL" id="JAATIS010000094">
    <property type="protein sequence ID" value="KAG2471428.1"/>
    <property type="molecule type" value="Genomic_DNA"/>
</dbReference>
<dbReference type="GO" id="GO:0005524">
    <property type="term" value="F:ATP binding"/>
    <property type="evidence" value="ECO:0007669"/>
    <property type="project" value="UniProtKB-KW"/>
</dbReference>
<evidence type="ECO:0000313" key="20">
    <source>
        <dbReference type="EMBL" id="KAG2471428.1"/>
    </source>
</evidence>
<keyword evidence="6" id="KW-0963">Cytoplasm</keyword>
<feature type="compositionally biased region" description="Basic and acidic residues" evidence="18">
    <location>
        <begin position="128"/>
        <end position="138"/>
    </location>
</feature>
<dbReference type="GO" id="GO:0031430">
    <property type="term" value="C:M band"/>
    <property type="evidence" value="ECO:0007669"/>
    <property type="project" value="UniProtKB-SubCell"/>
</dbReference>
<feature type="region of interest" description="Disordered" evidence="18">
    <location>
        <begin position="431"/>
        <end position="465"/>
    </location>
</feature>
<dbReference type="Pfam" id="PF03250">
    <property type="entry name" value="Tropomodulin"/>
    <property type="match status" value="1"/>
</dbReference>
<dbReference type="FunFam" id="3.80.10.10:FF:000078">
    <property type="entry name" value="Leiomodin 3"/>
    <property type="match status" value="1"/>
</dbReference>
<evidence type="ECO:0000256" key="18">
    <source>
        <dbReference type="SAM" id="MobiDB-lite"/>
    </source>
</evidence>